<comment type="caution">
    <text evidence="2">The sequence shown here is derived from an EMBL/GenBank/DDBJ whole genome shotgun (WGS) entry which is preliminary data.</text>
</comment>
<dbReference type="Proteomes" id="UP000290517">
    <property type="component" value="Unassembled WGS sequence"/>
</dbReference>
<reference evidence="3 4" key="1">
    <citation type="submission" date="2019-01" db="EMBL/GenBank/DDBJ databases">
        <title>Oerskovia turbata Genome sequencing and assembly.</title>
        <authorList>
            <person name="Dou T."/>
        </authorList>
    </citation>
    <scope>NUCLEOTIDE SEQUENCE [LARGE SCALE GENOMIC DNA]</scope>
    <source>
        <strain evidence="2 3">JCM12123</strain>
        <strain evidence="1 4">JCM3160</strain>
    </source>
</reference>
<sequence>MQTITVTAGVDVDADVAAAARTTVHDRASDELDRTTTDVARRVRAGDLTEREARMIIFEAVFRTGIVRSETTRYCHRHGIARFLHDDMVDAAVDFYTRKILDLPSTDGAEGDSRGRNGTKFFDLEVFAGGASAAGSIRQALGDYTLMHRTLLRSVRSARKVGQIVSTDLLEGTIDSEGRLAGLVHELPVVPDLAIQVLDAGRDEELDRLYAAHESAATRQRGVLRMHVDAAAIRDAFALPTLERPLDPDVRARMLAWIEEDEGLALRSVLALTASPSDLRVATLAGLWTTYEDEHLETVASHEYGQKIAHLLVRDVLADRARPGRPALSRTRVAVKQAVAGCGVDAAWVTELTSVFVEHEHEARSAWDPDRGTGESTRDTARYLEALAAAVALPGAPLGRTPLEVRSTLADVVAAARQTARVAEAG</sequence>
<dbReference type="OrthoDB" id="5136886at2"/>
<keyword evidence="4" id="KW-1185">Reference proteome</keyword>
<name>A0A4Q1L0U1_9CELL</name>
<evidence type="ECO:0000313" key="2">
    <source>
        <dbReference type="EMBL" id="RXR35284.1"/>
    </source>
</evidence>
<organism evidence="2 3">
    <name type="scientific">Oerskovia turbata</name>
    <dbReference type="NCBI Taxonomy" id="1713"/>
    <lineage>
        <taxon>Bacteria</taxon>
        <taxon>Bacillati</taxon>
        <taxon>Actinomycetota</taxon>
        <taxon>Actinomycetes</taxon>
        <taxon>Micrococcales</taxon>
        <taxon>Cellulomonadaceae</taxon>
        <taxon>Oerskovia</taxon>
    </lineage>
</organism>
<evidence type="ECO:0000313" key="4">
    <source>
        <dbReference type="Proteomes" id="UP000290517"/>
    </source>
</evidence>
<evidence type="ECO:0000313" key="1">
    <source>
        <dbReference type="EMBL" id="RXR25138.1"/>
    </source>
</evidence>
<accession>A0A4Q1L0U1</accession>
<proteinExistence type="predicted"/>
<dbReference type="Proteomes" id="UP000289805">
    <property type="component" value="Unassembled WGS sequence"/>
</dbReference>
<protein>
    <submittedName>
        <fullName evidence="2">Uncharacterized protein</fullName>
    </submittedName>
</protein>
<dbReference type="EMBL" id="SDJR01000007">
    <property type="protein sequence ID" value="RXR25138.1"/>
    <property type="molecule type" value="Genomic_DNA"/>
</dbReference>
<dbReference type="AlphaFoldDB" id="A0A4Q1L0U1"/>
<gene>
    <name evidence="1" type="ORF">EQW73_12765</name>
    <name evidence="2" type="ORF">EQW78_06735</name>
</gene>
<dbReference type="EMBL" id="SDJQ01000008">
    <property type="protein sequence ID" value="RXR35284.1"/>
    <property type="molecule type" value="Genomic_DNA"/>
</dbReference>
<dbReference type="STRING" id="1713.GCA_000718325_03264"/>
<dbReference type="RefSeq" id="WP_030152903.1">
    <property type="nucleotide sequence ID" value="NZ_JOFV01000019.1"/>
</dbReference>
<evidence type="ECO:0000313" key="3">
    <source>
        <dbReference type="Proteomes" id="UP000289805"/>
    </source>
</evidence>